<dbReference type="Pfam" id="PF04339">
    <property type="entry name" value="FemAB_like"/>
    <property type="match status" value="1"/>
</dbReference>
<dbReference type="EMBL" id="BOPG01000029">
    <property type="protein sequence ID" value="GIJ57154.1"/>
    <property type="molecule type" value="Genomic_DNA"/>
</dbReference>
<dbReference type="RefSeq" id="WP_203996277.1">
    <property type="nucleotide sequence ID" value="NZ_BOPG01000029.1"/>
</dbReference>
<reference evidence="1" key="1">
    <citation type="submission" date="2021-01" db="EMBL/GenBank/DDBJ databases">
        <title>Whole genome shotgun sequence of Virgisporangium aurantiacum NBRC 16421.</title>
        <authorList>
            <person name="Komaki H."/>
            <person name="Tamura T."/>
        </authorList>
    </citation>
    <scope>NUCLEOTIDE SEQUENCE</scope>
    <source>
        <strain evidence="1">NBRC 16421</strain>
    </source>
</reference>
<evidence type="ECO:0000313" key="2">
    <source>
        <dbReference type="Proteomes" id="UP000612585"/>
    </source>
</evidence>
<evidence type="ECO:0000313" key="1">
    <source>
        <dbReference type="EMBL" id="GIJ57154.1"/>
    </source>
</evidence>
<dbReference type="Gene3D" id="3.40.630.30">
    <property type="match status" value="1"/>
</dbReference>
<sequence>MLLGDGLSGDLVHTVDELVAMGLKEPSDTPLWTSEAWWRFVAADPDHEVVFLVISDGTGPVAVAPAIVARGPENLLFYNPPRILGDFSAIGAERLLTADERAAVDAAAPAVSALREALYPSLAVGVFGSNLGLRAFDGHHSVDRARLVPALARLAGEAAARRGCRSHALLYLDPDEDAALRDPSAQRLVFGGEGILDLPPGGLDGYLGSLPSRRRIAVRREIRQYADLGVHTTVHYGPDALTDEHVPLRAALRARYGHAAGQRWVETEFATLRRTLGDRLVVFSARRGERIIGYLMAARCGDVLYTRAAGFDYAASAGAFCYFNLVYYDVVRWAERAGVRRVHYGLGTSAAKHHRGCALLPRWAYLWLPGGESADAVRTTLTAQHATAARLLTGLGVTLPA</sequence>
<dbReference type="InterPro" id="IPR016181">
    <property type="entry name" value="Acyl_CoA_acyltransferase"/>
</dbReference>
<accession>A0A8J3Z3Y2</accession>
<proteinExistence type="predicted"/>
<dbReference type="SUPFAM" id="SSF55729">
    <property type="entry name" value="Acyl-CoA N-acyltransferases (Nat)"/>
    <property type="match status" value="1"/>
</dbReference>
<dbReference type="Proteomes" id="UP000612585">
    <property type="component" value="Unassembled WGS sequence"/>
</dbReference>
<protein>
    <recommendedName>
        <fullName evidence="3">GNAT family N-acetyltransferase</fullName>
    </recommendedName>
</protein>
<organism evidence="1 2">
    <name type="scientific">Virgisporangium aurantiacum</name>
    <dbReference type="NCBI Taxonomy" id="175570"/>
    <lineage>
        <taxon>Bacteria</taxon>
        <taxon>Bacillati</taxon>
        <taxon>Actinomycetota</taxon>
        <taxon>Actinomycetes</taxon>
        <taxon>Micromonosporales</taxon>
        <taxon>Micromonosporaceae</taxon>
        <taxon>Virgisporangium</taxon>
    </lineage>
</organism>
<dbReference type="InterPro" id="IPR007434">
    <property type="entry name" value="FemAB-like"/>
</dbReference>
<dbReference type="AlphaFoldDB" id="A0A8J3Z3Y2"/>
<gene>
    <name evidence="1" type="ORF">Vau01_046700</name>
</gene>
<keyword evidence="2" id="KW-1185">Reference proteome</keyword>
<name>A0A8J3Z3Y2_9ACTN</name>
<evidence type="ECO:0008006" key="3">
    <source>
        <dbReference type="Google" id="ProtNLM"/>
    </source>
</evidence>
<comment type="caution">
    <text evidence="1">The sequence shown here is derived from an EMBL/GenBank/DDBJ whole genome shotgun (WGS) entry which is preliminary data.</text>
</comment>